<keyword evidence="6 8" id="KW-1133">Transmembrane helix</keyword>
<reference evidence="10 11" key="1">
    <citation type="submission" date="2017-04" db="EMBL/GenBank/DDBJ databases">
        <authorList>
            <person name="Afonso C.L."/>
            <person name="Miller P.J."/>
            <person name="Scott M.A."/>
            <person name="Spackman E."/>
            <person name="Goraichik I."/>
            <person name="Dimitrov K.M."/>
            <person name="Suarez D.L."/>
            <person name="Swayne D.E."/>
        </authorList>
    </citation>
    <scope>NUCLEOTIDE SEQUENCE [LARGE SCALE GENOMIC DNA]</scope>
    <source>
        <strain evidence="10 11">DSM 12555</strain>
    </source>
</reference>
<evidence type="ECO:0000259" key="9">
    <source>
        <dbReference type="PROSITE" id="PS50928"/>
    </source>
</evidence>
<evidence type="ECO:0000256" key="6">
    <source>
        <dbReference type="ARBA" id="ARBA00022989"/>
    </source>
</evidence>
<dbReference type="PANTHER" id="PTHR30450:SF14">
    <property type="entry name" value="TRANSPORTER, PERMEASE PROTEIN, PUTATIVE-RELATED"/>
    <property type="match status" value="1"/>
</dbReference>
<dbReference type="Gene3D" id="1.10.3720.10">
    <property type="entry name" value="MetI-like"/>
    <property type="match status" value="1"/>
</dbReference>
<keyword evidence="11" id="KW-1185">Reference proteome</keyword>
<evidence type="ECO:0000256" key="3">
    <source>
        <dbReference type="ARBA" id="ARBA00022448"/>
    </source>
</evidence>
<feature type="domain" description="ABC transmembrane type-1" evidence="9">
    <location>
        <begin position="23"/>
        <end position="217"/>
    </location>
</feature>
<dbReference type="PROSITE" id="PS50928">
    <property type="entry name" value="ABC_TM1"/>
    <property type="match status" value="1"/>
</dbReference>
<evidence type="ECO:0000256" key="2">
    <source>
        <dbReference type="ARBA" id="ARBA00007069"/>
    </source>
</evidence>
<keyword evidence="3 8" id="KW-0813">Transport</keyword>
<feature type="transmembrane region" description="Helical" evidence="8">
    <location>
        <begin position="91"/>
        <end position="114"/>
    </location>
</feature>
<dbReference type="PANTHER" id="PTHR30450">
    <property type="entry name" value="ABC TRANSPORTER PERMEASE"/>
    <property type="match status" value="1"/>
</dbReference>
<gene>
    <name evidence="10" type="ORF">SAMN02745134_02778</name>
</gene>
<dbReference type="EMBL" id="FWXH01000012">
    <property type="protein sequence ID" value="SMC26309.1"/>
    <property type="molecule type" value="Genomic_DNA"/>
</dbReference>
<proteinExistence type="inferred from homology"/>
<dbReference type="FunFam" id="1.10.3720.10:FF:000002">
    <property type="entry name" value="D-methionine ABC transporter permease MetI"/>
    <property type="match status" value="1"/>
</dbReference>
<evidence type="ECO:0000256" key="7">
    <source>
        <dbReference type="ARBA" id="ARBA00023136"/>
    </source>
</evidence>
<dbReference type="AlphaFoldDB" id="A0A1W1XQQ3"/>
<name>A0A1W1XQQ3_9CLOT</name>
<feature type="transmembrane region" description="Helical" evidence="8">
    <location>
        <begin position="198"/>
        <end position="221"/>
    </location>
</feature>
<dbReference type="InterPro" id="IPR000515">
    <property type="entry name" value="MetI-like"/>
</dbReference>
<dbReference type="RefSeq" id="WP_084116590.1">
    <property type="nucleotide sequence ID" value="NZ_FWXH01000012.1"/>
</dbReference>
<organism evidence="10 11">
    <name type="scientific">Clostridium acidisoli DSM 12555</name>
    <dbReference type="NCBI Taxonomy" id="1121291"/>
    <lineage>
        <taxon>Bacteria</taxon>
        <taxon>Bacillati</taxon>
        <taxon>Bacillota</taxon>
        <taxon>Clostridia</taxon>
        <taxon>Eubacteriales</taxon>
        <taxon>Clostridiaceae</taxon>
        <taxon>Clostridium</taxon>
    </lineage>
</organism>
<keyword evidence="4" id="KW-1003">Cell membrane</keyword>
<dbReference type="GO" id="GO:0005886">
    <property type="term" value="C:plasma membrane"/>
    <property type="evidence" value="ECO:0007669"/>
    <property type="project" value="UniProtKB-SubCell"/>
</dbReference>
<keyword evidence="5 8" id="KW-0812">Transmembrane</keyword>
<accession>A0A1W1XQQ3</accession>
<dbReference type="SUPFAM" id="SSF161098">
    <property type="entry name" value="MetI-like"/>
    <property type="match status" value="1"/>
</dbReference>
<dbReference type="OrthoDB" id="9793490at2"/>
<comment type="similarity">
    <text evidence="2">Belongs to the binding-protein-dependent transport system permease family. CysTW subfamily.</text>
</comment>
<feature type="transmembrane region" description="Helical" evidence="8">
    <location>
        <begin position="27"/>
        <end position="50"/>
    </location>
</feature>
<feature type="transmembrane region" description="Helical" evidence="8">
    <location>
        <begin position="62"/>
        <end position="85"/>
    </location>
</feature>
<dbReference type="InterPro" id="IPR035906">
    <property type="entry name" value="MetI-like_sf"/>
</dbReference>
<evidence type="ECO:0000256" key="8">
    <source>
        <dbReference type="RuleBase" id="RU363032"/>
    </source>
</evidence>
<dbReference type="Pfam" id="PF00528">
    <property type="entry name" value="BPD_transp_1"/>
    <property type="match status" value="1"/>
</dbReference>
<dbReference type="GO" id="GO:0048473">
    <property type="term" value="P:D-methionine transmembrane transport"/>
    <property type="evidence" value="ECO:0007669"/>
    <property type="project" value="TreeGrafter"/>
</dbReference>
<dbReference type="InterPro" id="IPR051322">
    <property type="entry name" value="AA_ABC_Transporter_Permease"/>
</dbReference>
<dbReference type="Proteomes" id="UP000192468">
    <property type="component" value="Unassembled WGS sequence"/>
</dbReference>
<evidence type="ECO:0000313" key="10">
    <source>
        <dbReference type="EMBL" id="SMC26309.1"/>
    </source>
</evidence>
<feature type="transmembrane region" description="Helical" evidence="8">
    <location>
        <begin position="143"/>
        <end position="168"/>
    </location>
</feature>
<evidence type="ECO:0000256" key="5">
    <source>
        <dbReference type="ARBA" id="ARBA00022692"/>
    </source>
</evidence>
<keyword evidence="7 8" id="KW-0472">Membrane</keyword>
<sequence>MISFLNQLMPNVFQYYKELGQALVDTLYMVSVSGIIGAIIGIPAGVALVVTRKGNILENKMVYSILGTVVNILRAIPFVILLTAITPVTRFIVGTTIGTIGAIVPLIFAVAPFIARQIESTLLEVDSGVIEAAKSMGSSPMEIIFRVLILEGLPGVVYALTIAIINLISYSAVAGTVGGGGLGDFAIRYGYQYFKTDIMVVTIIILLIIVNIVQFIGEFLMKKLSH</sequence>
<protein>
    <submittedName>
        <fullName evidence="10">D-methionine transport system permease protein</fullName>
    </submittedName>
</protein>
<dbReference type="STRING" id="1121291.SAMN02745134_02778"/>
<comment type="subcellular location">
    <subcellularLocation>
        <location evidence="1 8">Cell membrane</location>
        <topology evidence="1 8">Multi-pass membrane protein</topology>
    </subcellularLocation>
</comment>
<evidence type="ECO:0000256" key="4">
    <source>
        <dbReference type="ARBA" id="ARBA00022475"/>
    </source>
</evidence>
<dbReference type="CDD" id="cd06261">
    <property type="entry name" value="TM_PBP2"/>
    <property type="match status" value="1"/>
</dbReference>
<evidence type="ECO:0000256" key="1">
    <source>
        <dbReference type="ARBA" id="ARBA00004651"/>
    </source>
</evidence>
<evidence type="ECO:0000313" key="11">
    <source>
        <dbReference type="Proteomes" id="UP000192468"/>
    </source>
</evidence>